<proteinExistence type="inferred from homology"/>
<keyword evidence="3" id="KW-0378">Hydrolase</keyword>
<dbReference type="Gene3D" id="3.40.50.300">
    <property type="entry name" value="P-loop containing nucleotide triphosphate hydrolases"/>
    <property type="match status" value="3"/>
</dbReference>
<dbReference type="PANTHER" id="PTHR43788:SF8">
    <property type="entry name" value="DNA-BINDING PROTEIN SMUBP-2"/>
    <property type="match status" value="1"/>
</dbReference>
<dbReference type="GO" id="GO:0016787">
    <property type="term" value="F:hydrolase activity"/>
    <property type="evidence" value="ECO:0007669"/>
    <property type="project" value="UniProtKB-KW"/>
</dbReference>
<evidence type="ECO:0000313" key="8">
    <source>
        <dbReference type="EMBL" id="SDM07889.1"/>
    </source>
</evidence>
<dbReference type="EMBL" id="FNGS01000004">
    <property type="protein sequence ID" value="SDM07889.1"/>
    <property type="molecule type" value="Genomic_DNA"/>
</dbReference>
<dbReference type="Pfam" id="PF13195">
    <property type="entry name" value="DUF4011"/>
    <property type="match status" value="1"/>
</dbReference>
<keyword evidence="9" id="KW-1185">Reference proteome</keyword>
<dbReference type="InterPro" id="IPR027417">
    <property type="entry name" value="P-loop_NTPase"/>
</dbReference>
<evidence type="ECO:0000259" key="6">
    <source>
        <dbReference type="Pfam" id="PF13086"/>
    </source>
</evidence>
<evidence type="ECO:0000256" key="2">
    <source>
        <dbReference type="ARBA" id="ARBA00022741"/>
    </source>
</evidence>
<keyword evidence="2" id="KW-0547">Nucleotide-binding</keyword>
<dbReference type="InterPro" id="IPR041677">
    <property type="entry name" value="DNA2/NAM7_AAA_11"/>
</dbReference>
<evidence type="ECO:0000256" key="5">
    <source>
        <dbReference type="ARBA" id="ARBA00022840"/>
    </source>
</evidence>
<name>A0A1G9QAA5_9BACT</name>
<dbReference type="CDD" id="cd18808">
    <property type="entry name" value="SF1_C_Upf1"/>
    <property type="match status" value="1"/>
</dbReference>
<gene>
    <name evidence="8" type="ORF">SAMN04488090_2535</name>
</gene>
<reference evidence="8 9" key="1">
    <citation type="submission" date="2016-10" db="EMBL/GenBank/DDBJ databases">
        <authorList>
            <person name="de Groot N.N."/>
        </authorList>
    </citation>
    <scope>NUCLEOTIDE SEQUENCE [LARGE SCALE GENOMIC DNA]</scope>
    <source>
        <strain evidence="8 9">DSM 21668</strain>
    </source>
</reference>
<evidence type="ECO:0000256" key="1">
    <source>
        <dbReference type="ARBA" id="ARBA00007913"/>
    </source>
</evidence>
<dbReference type="STRING" id="563176.SAMN04488090_2535"/>
<dbReference type="InterPro" id="IPR025103">
    <property type="entry name" value="DUF4011"/>
</dbReference>
<dbReference type="PANTHER" id="PTHR43788">
    <property type="entry name" value="DNA2/NAM7 HELICASE FAMILY MEMBER"/>
    <property type="match status" value="1"/>
</dbReference>
<feature type="domain" description="DNA2/NAM7 helicase helicase" evidence="6">
    <location>
        <begin position="862"/>
        <end position="959"/>
    </location>
</feature>
<evidence type="ECO:0000256" key="3">
    <source>
        <dbReference type="ARBA" id="ARBA00022801"/>
    </source>
</evidence>
<keyword evidence="5" id="KW-0067">ATP-binding</keyword>
<dbReference type="GO" id="GO:0005524">
    <property type="term" value="F:ATP binding"/>
    <property type="evidence" value="ECO:0007669"/>
    <property type="project" value="UniProtKB-KW"/>
</dbReference>
<accession>A0A1G9QAA5</accession>
<organism evidence="8 9">
    <name type="scientific">Siphonobacter aquaeclarae</name>
    <dbReference type="NCBI Taxonomy" id="563176"/>
    <lineage>
        <taxon>Bacteria</taxon>
        <taxon>Pseudomonadati</taxon>
        <taxon>Bacteroidota</taxon>
        <taxon>Cytophagia</taxon>
        <taxon>Cytophagales</taxon>
        <taxon>Cytophagaceae</taxon>
        <taxon>Siphonobacter</taxon>
    </lineage>
</organism>
<feature type="domain" description="DNA2/NAM7 helicase-like C-terminal" evidence="7">
    <location>
        <begin position="991"/>
        <end position="1163"/>
    </location>
</feature>
<dbReference type="InterPro" id="IPR047187">
    <property type="entry name" value="SF1_C_Upf1"/>
</dbReference>
<dbReference type="Pfam" id="PF13086">
    <property type="entry name" value="AAA_11"/>
    <property type="match status" value="2"/>
</dbReference>
<dbReference type="Proteomes" id="UP000198901">
    <property type="component" value="Unassembled WGS sequence"/>
</dbReference>
<dbReference type="InterPro" id="IPR041679">
    <property type="entry name" value="DNA2/NAM7-like_C"/>
</dbReference>
<dbReference type="GO" id="GO:0043139">
    <property type="term" value="F:5'-3' DNA helicase activity"/>
    <property type="evidence" value="ECO:0007669"/>
    <property type="project" value="TreeGrafter"/>
</dbReference>
<protein>
    <submittedName>
        <fullName evidence="8">AAA domain-containing protein</fullName>
    </submittedName>
</protein>
<dbReference type="Pfam" id="PF13087">
    <property type="entry name" value="AAA_12"/>
    <property type="match status" value="1"/>
</dbReference>
<sequence length="1289" mass="148683">MQIGRQIFQVFQRRLANLSPRNRSLLLLSLPQEQFLDIQELDFLTGEKAFRIPAALMEGKMSVFLCDAADPRYEKINELSRRLRRMARVAAFIEAEQGSEDLHLGWPIVQGKFNDGTVVRAPLLFWPVNLAQTPEPHPRWKLERRDEPLVLNSSLLMAYAHYNERKLPDEVLNFDFEDFPEDSRAFRTALYEWLKETPVQLDFNSDLFEDQLQFFPKLAKSDLDRTEADGVLRLLPQAILGIFPQAGSYLVRDYDALMAGERAFEIGLPERPDVREADLLTPFPMDASQEEAVRRVKKGESIVVQGPPGTGKSQLISNLIADFTSAGKKVLVVSQKRAALDTVSDRLATADWSEFVANLHDFQHDRKALYTQLARQIDHIEDYKRLNYSLDAILLEREFTQTAHRIDRLQAELREFRTALFDASECGLSPKELYLSSDITRPRLDLGNSFRSFSFTNWQDVLRSLTRYEAYLERLGPEHPWTDRVDFSGRSFQDISDAGAMIDQISALAAEASAVAATVLNRPLELADWLEIDAEALSAGLSDGVHWPYVIQFHTRKLIRYPKWEELSEREIRPRLGAGVIGPTRRRSELASFRQELEKALEARKSLFSWAFYKGKDTIRKEAVAHGFSLDAPDLRLLFGKLIRRMEIEAFFVEWGQSAGADLVHEDWVVTEQNWLDFLARLEAADEHLTVLYRHPLLEELLRQYPGQEAFSAAVMQLAATARQVQQAYKQWQSWLTEGQIRRIAAGEADRNALKTTLSRDFDLLKECDELVNTLSSTEKDSIRQWEEAGRPEPLVEMFANSLRLSWLDYLEGKNPILRSVSGLRMEQMETELRQAVERKQELSGEIGRMHLREQTYKVLETNRLGNTVTYRNLRHQVTKKRQIWPVRQLIGEFAEEIFQLIPCWMASPETVSALFPLDPLFDLVIFDEASQCFSEQGIPAMLRGRQVVIAGDSRQLQPSDLYRVRLEDDTTDDPDLEVVSLLDFAARHLRPVGLRGHYRSRSLDLIDFSNVHFYDQKLQLLPDFEEINRFEPAIRYLKVEGTWQNQTNETEADRIVMLLDEIGQKYPGKSIGIVTFNFPQQRLLEEKLEGISVPAAKEPLFIKNLENVQGDERDIIIFSIGYAPDHHGKVSAQFGSLNMAGGENRLNVAITRARYRICVVTSVWPEQLRVDDTLNPGPKLLKAYLEYARDVSEGHFRPHLPKHESLKSSQLLKDKLRQEHADWEEELPFTDLVEKKDGKYTRLILTDDDLYYQSSGPKEAQAYFPISLHRKGWAFQRIWSREWWRNRQ</sequence>
<dbReference type="RefSeq" id="WP_245689920.1">
    <property type="nucleotide sequence ID" value="NZ_FNGS01000004.1"/>
</dbReference>
<feature type="domain" description="DNA2/NAM7 helicase helicase" evidence="6">
    <location>
        <begin position="285"/>
        <end position="415"/>
    </location>
</feature>
<dbReference type="InterPro" id="IPR050534">
    <property type="entry name" value="Coronavir_polyprotein_1ab"/>
</dbReference>
<dbReference type="SUPFAM" id="SSF52540">
    <property type="entry name" value="P-loop containing nucleoside triphosphate hydrolases"/>
    <property type="match status" value="1"/>
</dbReference>
<evidence type="ECO:0000313" key="9">
    <source>
        <dbReference type="Proteomes" id="UP000198901"/>
    </source>
</evidence>
<evidence type="ECO:0000259" key="7">
    <source>
        <dbReference type="Pfam" id="PF13087"/>
    </source>
</evidence>
<keyword evidence="4" id="KW-0347">Helicase</keyword>
<evidence type="ECO:0000256" key="4">
    <source>
        <dbReference type="ARBA" id="ARBA00022806"/>
    </source>
</evidence>
<comment type="similarity">
    <text evidence="1">Belongs to the DNA2/NAM7 helicase family.</text>
</comment>